<protein>
    <recommendedName>
        <fullName evidence="3">PepSY domain-containing protein</fullName>
    </recommendedName>
</protein>
<dbReference type="EMBL" id="AAVP02000011">
    <property type="protein sequence ID" value="EDK23761.1"/>
    <property type="molecule type" value="Genomic_DNA"/>
</dbReference>
<accession>A5KP79</accession>
<evidence type="ECO:0000313" key="2">
    <source>
        <dbReference type="Proteomes" id="UP000003577"/>
    </source>
</evidence>
<dbReference type="HOGENOM" id="CLU_208976_0_0_9"/>
<dbReference type="AlphaFoldDB" id="A5KP79"/>
<comment type="caution">
    <text evidence="1">The sequence shown here is derived from an EMBL/GenBank/DDBJ whole genome shotgun (WGS) entry which is preliminary data.</text>
</comment>
<reference evidence="1 2" key="2">
    <citation type="submission" date="2007-04" db="EMBL/GenBank/DDBJ databases">
        <title>Draft genome sequence of Ruminococcus torques (ATCC 27756).</title>
        <authorList>
            <person name="Sudarsanam P."/>
            <person name="Ley R."/>
            <person name="Guruge J."/>
            <person name="Turnbaugh P.J."/>
            <person name="Mahowald M."/>
            <person name="Liep D."/>
            <person name="Gordon J."/>
        </authorList>
    </citation>
    <scope>NUCLEOTIDE SEQUENCE [LARGE SCALE GENOMIC DNA]</scope>
    <source>
        <strain evidence="1 2">ATCC 27756</strain>
    </source>
</reference>
<evidence type="ECO:0008006" key="3">
    <source>
        <dbReference type="Google" id="ProtNLM"/>
    </source>
</evidence>
<dbReference type="PaxDb" id="411460-RUMTOR_02063"/>
<sequence length="60" mass="6912">MIKGAKTIAEYAIRKWINQNFYCDCVHITEMHGNEAFIKDKTGDCMIVVYDPATRQVMAK</sequence>
<evidence type="ECO:0000313" key="1">
    <source>
        <dbReference type="EMBL" id="EDK23761.1"/>
    </source>
</evidence>
<proteinExistence type="predicted"/>
<dbReference type="RefSeq" id="WP_004846291.1">
    <property type="nucleotide sequence ID" value="NZ_DS264349.1"/>
</dbReference>
<name>A5KP79_9FIRM</name>
<dbReference type="Proteomes" id="UP000003577">
    <property type="component" value="Unassembled WGS sequence"/>
</dbReference>
<organism evidence="1 2">
    <name type="scientific">[Ruminococcus] torques ATCC 27756</name>
    <dbReference type="NCBI Taxonomy" id="411460"/>
    <lineage>
        <taxon>Bacteria</taxon>
        <taxon>Bacillati</taxon>
        <taxon>Bacillota</taxon>
        <taxon>Clostridia</taxon>
        <taxon>Lachnospirales</taxon>
        <taxon>Lachnospiraceae</taxon>
        <taxon>Mediterraneibacter</taxon>
    </lineage>
</organism>
<reference evidence="1 2" key="1">
    <citation type="submission" date="2007-03" db="EMBL/GenBank/DDBJ databases">
        <authorList>
            <person name="Fulton L."/>
            <person name="Clifton S."/>
            <person name="Fulton B."/>
            <person name="Xu J."/>
            <person name="Minx P."/>
            <person name="Pepin K.H."/>
            <person name="Johnson M."/>
            <person name="Thiruvilangam P."/>
            <person name="Bhonagiri V."/>
            <person name="Nash W.E."/>
            <person name="Mardis E.R."/>
            <person name="Wilson R.K."/>
        </authorList>
    </citation>
    <scope>NUCLEOTIDE SEQUENCE [LARGE SCALE GENOMIC DNA]</scope>
    <source>
        <strain evidence="1 2">ATCC 27756</strain>
    </source>
</reference>
<gene>
    <name evidence="1" type="ORF">RUMTOR_02063</name>
</gene>